<keyword evidence="2" id="KW-0812">Transmembrane</keyword>
<keyword evidence="4" id="KW-1185">Reference proteome</keyword>
<comment type="caution">
    <text evidence="3">The sequence shown here is derived from an EMBL/GenBank/DDBJ whole genome shotgun (WGS) entry which is preliminary data.</text>
</comment>
<feature type="transmembrane region" description="Helical" evidence="2">
    <location>
        <begin position="25"/>
        <end position="43"/>
    </location>
</feature>
<dbReference type="EMBL" id="REFR01000009">
    <property type="protein sequence ID" value="RMB11717.1"/>
    <property type="molecule type" value="Genomic_DNA"/>
</dbReference>
<dbReference type="OrthoDB" id="9926888at2"/>
<gene>
    <name evidence="3" type="ORF">BXY39_0199</name>
</gene>
<name>A0A3M0CS26_9PROT</name>
<keyword evidence="2" id="KW-0472">Membrane</keyword>
<reference evidence="3 4" key="1">
    <citation type="submission" date="2018-10" db="EMBL/GenBank/DDBJ databases">
        <title>Genomic Encyclopedia of Archaeal and Bacterial Type Strains, Phase II (KMG-II): from individual species to whole genera.</title>
        <authorList>
            <person name="Goeker M."/>
        </authorList>
    </citation>
    <scope>NUCLEOTIDE SEQUENCE [LARGE SCALE GENOMIC DNA]</scope>
    <source>
        <strain evidence="3 4">DSM 25217</strain>
    </source>
</reference>
<feature type="region of interest" description="Disordered" evidence="1">
    <location>
        <begin position="1"/>
        <end position="20"/>
    </location>
</feature>
<organism evidence="3 4">
    <name type="scientific">Eilatimonas milleporae</name>
    <dbReference type="NCBI Taxonomy" id="911205"/>
    <lineage>
        <taxon>Bacteria</taxon>
        <taxon>Pseudomonadati</taxon>
        <taxon>Pseudomonadota</taxon>
        <taxon>Alphaproteobacteria</taxon>
        <taxon>Kordiimonadales</taxon>
        <taxon>Kordiimonadaceae</taxon>
        <taxon>Eilatimonas</taxon>
    </lineage>
</organism>
<dbReference type="InParanoid" id="A0A3M0CS26"/>
<sequence>MSRQPLIAKPLSQGPTPGRGAGRPVLSGLLIVLAAVMLFFVMVKAALGQDGAQDTGAQEAVPSPVPVMIDTVSADTLPPLDIPPAIQPVAADAGGAGGGDGQPLVVPVFPRGSKLPEGAAALKDSYIVMDDGSVVSMADWVLGALNKNIGADMGDYDNRLFLGQVARAMAGLDEGMVDRRPVPRPTAVTPKALPPRFFLIDFLDAYFTHASQIKAPDGTQLASASVSVADGMTPGFARRPLTESLEVHVQDARFQSLFYDQAELPKPWEQDK</sequence>
<evidence type="ECO:0000313" key="3">
    <source>
        <dbReference type="EMBL" id="RMB11717.1"/>
    </source>
</evidence>
<evidence type="ECO:0000313" key="4">
    <source>
        <dbReference type="Proteomes" id="UP000271227"/>
    </source>
</evidence>
<dbReference type="Proteomes" id="UP000271227">
    <property type="component" value="Unassembled WGS sequence"/>
</dbReference>
<dbReference type="AlphaFoldDB" id="A0A3M0CS26"/>
<proteinExistence type="predicted"/>
<evidence type="ECO:0000256" key="1">
    <source>
        <dbReference type="SAM" id="MobiDB-lite"/>
    </source>
</evidence>
<dbReference type="RefSeq" id="WP_147453417.1">
    <property type="nucleotide sequence ID" value="NZ_REFR01000009.1"/>
</dbReference>
<protein>
    <submittedName>
        <fullName evidence="3">Uncharacterized protein</fullName>
    </submittedName>
</protein>
<evidence type="ECO:0000256" key="2">
    <source>
        <dbReference type="SAM" id="Phobius"/>
    </source>
</evidence>
<keyword evidence="2" id="KW-1133">Transmembrane helix</keyword>
<accession>A0A3M0CS26</accession>